<dbReference type="InterPro" id="IPR036249">
    <property type="entry name" value="Thioredoxin-like_sf"/>
</dbReference>
<feature type="domain" description="Thioredoxin" evidence="5">
    <location>
        <begin position="231"/>
        <end position="373"/>
    </location>
</feature>
<dbReference type="PANTHER" id="PTHR42852">
    <property type="entry name" value="THIOL:DISULFIDE INTERCHANGE PROTEIN DSBE"/>
    <property type="match status" value="1"/>
</dbReference>
<dbReference type="SUPFAM" id="SSF52833">
    <property type="entry name" value="Thioredoxin-like"/>
    <property type="match status" value="1"/>
</dbReference>
<dbReference type="PROSITE" id="PS51257">
    <property type="entry name" value="PROKAR_LIPOPROTEIN"/>
    <property type="match status" value="1"/>
</dbReference>
<accession>A0ABU1K687</accession>
<dbReference type="InterPro" id="IPR050553">
    <property type="entry name" value="Thioredoxin_ResA/DsbE_sf"/>
</dbReference>
<dbReference type="InterPro" id="IPR013766">
    <property type="entry name" value="Thioredoxin_domain"/>
</dbReference>
<dbReference type="Gene3D" id="3.40.30.10">
    <property type="entry name" value="Glutaredoxin"/>
    <property type="match status" value="1"/>
</dbReference>
<gene>
    <name evidence="6" type="ORF">GGR31_001777</name>
</gene>
<keyword evidence="7" id="KW-1185">Reference proteome</keyword>
<dbReference type="Pfam" id="PF14289">
    <property type="entry name" value="DUF4369"/>
    <property type="match status" value="1"/>
</dbReference>
<comment type="caution">
    <text evidence="6">The sequence shown here is derived from an EMBL/GenBank/DDBJ whole genome shotgun (WGS) entry which is preliminary data.</text>
</comment>
<proteinExistence type="predicted"/>
<keyword evidence="3" id="KW-1015">Disulfide bond</keyword>
<dbReference type="InterPro" id="IPR025380">
    <property type="entry name" value="DUF4369"/>
</dbReference>
<organism evidence="6 7">
    <name type="scientific">Mesonia maritima</name>
    <dbReference type="NCBI Taxonomy" id="1793873"/>
    <lineage>
        <taxon>Bacteria</taxon>
        <taxon>Pseudomonadati</taxon>
        <taxon>Bacteroidota</taxon>
        <taxon>Flavobacteriia</taxon>
        <taxon>Flavobacteriales</taxon>
        <taxon>Flavobacteriaceae</taxon>
        <taxon>Mesonia</taxon>
    </lineage>
</organism>
<evidence type="ECO:0000256" key="3">
    <source>
        <dbReference type="ARBA" id="ARBA00023157"/>
    </source>
</evidence>
<evidence type="ECO:0000259" key="5">
    <source>
        <dbReference type="PROSITE" id="PS51352"/>
    </source>
</evidence>
<protein>
    <submittedName>
        <fullName evidence="6">Peroxiredoxin</fullName>
    </submittedName>
</protein>
<evidence type="ECO:0000313" key="6">
    <source>
        <dbReference type="EMBL" id="MDR6301130.1"/>
    </source>
</evidence>
<sequence length="373" mass="42272">MKKISLILMAILAFSCEEKKEEKPSLTANIANVEDGTEVYLASLGENGRPVPEDTVEVKEGKFTIDLPETKLQTLNVLTFENLRSNVLFINENKALTATLHKDSLRSSKIEGGKHNQLFSDYVEHLQKQSKKIQALREQYQDPTMLQDPAIRNEIQAKQEKINAEDEKFRKELIKENPNSIVSILILSDMMKMKMVPTNEMQDLYTSLSTEIQNTIPGESVKEFLEKAGKTAIGSKAPNFSAPTPEGDMLSLKDAMGKITIIDFWASWCKPCRIENPNVVRLYNKYHDRGLNIIGVSLDKPNQKDKWLKAIEDDKLTWQHVSNLQFWRGPIVQQYNVSSIPATFILDENGVIIAKDLRGNGLEEKLAELLPEE</sequence>
<reference evidence="6 7" key="1">
    <citation type="submission" date="2023-07" db="EMBL/GenBank/DDBJ databases">
        <title>Genomic Encyclopedia of Type Strains, Phase IV (KMG-IV): sequencing the most valuable type-strain genomes for metagenomic binning, comparative biology and taxonomic classification.</title>
        <authorList>
            <person name="Goeker M."/>
        </authorList>
    </citation>
    <scope>NUCLEOTIDE SEQUENCE [LARGE SCALE GENOMIC DNA]</scope>
    <source>
        <strain evidence="6 7">DSM 102814</strain>
    </source>
</reference>
<keyword evidence="4" id="KW-0676">Redox-active center</keyword>
<keyword evidence="2" id="KW-0201">Cytochrome c-type biogenesis</keyword>
<comment type="subcellular location">
    <subcellularLocation>
        <location evidence="1">Cell envelope</location>
    </subcellularLocation>
</comment>
<evidence type="ECO:0000256" key="2">
    <source>
        <dbReference type="ARBA" id="ARBA00022748"/>
    </source>
</evidence>
<dbReference type="InterPro" id="IPR000866">
    <property type="entry name" value="AhpC/TSA"/>
</dbReference>
<dbReference type="RefSeq" id="WP_309728203.1">
    <property type="nucleotide sequence ID" value="NZ_JAVDQA010000004.1"/>
</dbReference>
<dbReference type="PANTHER" id="PTHR42852:SF6">
    <property type="entry name" value="THIOL:DISULFIDE INTERCHANGE PROTEIN DSBE"/>
    <property type="match status" value="1"/>
</dbReference>
<evidence type="ECO:0000313" key="7">
    <source>
        <dbReference type="Proteomes" id="UP001257659"/>
    </source>
</evidence>
<dbReference type="Proteomes" id="UP001257659">
    <property type="component" value="Unassembled WGS sequence"/>
</dbReference>
<evidence type="ECO:0000256" key="4">
    <source>
        <dbReference type="ARBA" id="ARBA00023284"/>
    </source>
</evidence>
<dbReference type="PROSITE" id="PS51352">
    <property type="entry name" value="THIOREDOXIN_2"/>
    <property type="match status" value="1"/>
</dbReference>
<dbReference type="EMBL" id="JAVDQA010000004">
    <property type="protein sequence ID" value="MDR6301130.1"/>
    <property type="molecule type" value="Genomic_DNA"/>
</dbReference>
<dbReference type="Pfam" id="PF00578">
    <property type="entry name" value="AhpC-TSA"/>
    <property type="match status" value="1"/>
</dbReference>
<evidence type="ECO:0000256" key="1">
    <source>
        <dbReference type="ARBA" id="ARBA00004196"/>
    </source>
</evidence>
<name>A0ABU1K687_9FLAO</name>
<dbReference type="CDD" id="cd02966">
    <property type="entry name" value="TlpA_like_family"/>
    <property type="match status" value="1"/>
</dbReference>